<protein>
    <submittedName>
        <fullName evidence="2">Uncharacterized protein</fullName>
    </submittedName>
</protein>
<sequence length="115" mass="12710">MLQKQTAILSHATNLPSPSVQTHDGNSNIERHEKTVSRSRGRPTFFRNETKRFRSEVGEEFIFGEIKVKFTSNNLLRRLMPHCAGAGFDSITAHRIIAAIGIFRGVSSSGSVTAP</sequence>
<evidence type="ECO:0000313" key="3">
    <source>
        <dbReference type="Proteomes" id="UP000299102"/>
    </source>
</evidence>
<comment type="caution">
    <text evidence="2">The sequence shown here is derived from an EMBL/GenBank/DDBJ whole genome shotgun (WGS) entry which is preliminary data.</text>
</comment>
<feature type="compositionally biased region" description="Polar residues" evidence="1">
    <location>
        <begin position="10"/>
        <end position="28"/>
    </location>
</feature>
<name>A0A4C1SKE5_EUMVA</name>
<dbReference type="AlphaFoldDB" id="A0A4C1SKE5"/>
<evidence type="ECO:0000313" key="2">
    <source>
        <dbReference type="EMBL" id="GBP02602.1"/>
    </source>
</evidence>
<organism evidence="2 3">
    <name type="scientific">Eumeta variegata</name>
    <name type="common">Bagworm moth</name>
    <name type="synonym">Eumeta japonica</name>
    <dbReference type="NCBI Taxonomy" id="151549"/>
    <lineage>
        <taxon>Eukaryota</taxon>
        <taxon>Metazoa</taxon>
        <taxon>Ecdysozoa</taxon>
        <taxon>Arthropoda</taxon>
        <taxon>Hexapoda</taxon>
        <taxon>Insecta</taxon>
        <taxon>Pterygota</taxon>
        <taxon>Neoptera</taxon>
        <taxon>Endopterygota</taxon>
        <taxon>Lepidoptera</taxon>
        <taxon>Glossata</taxon>
        <taxon>Ditrysia</taxon>
        <taxon>Tineoidea</taxon>
        <taxon>Psychidae</taxon>
        <taxon>Oiketicinae</taxon>
        <taxon>Eumeta</taxon>
    </lineage>
</organism>
<dbReference type="EMBL" id="BGZK01003565">
    <property type="protein sequence ID" value="GBP02602.1"/>
    <property type="molecule type" value="Genomic_DNA"/>
</dbReference>
<dbReference type="Proteomes" id="UP000299102">
    <property type="component" value="Unassembled WGS sequence"/>
</dbReference>
<feature type="region of interest" description="Disordered" evidence="1">
    <location>
        <begin position="10"/>
        <end position="43"/>
    </location>
</feature>
<keyword evidence="3" id="KW-1185">Reference proteome</keyword>
<accession>A0A4C1SKE5</accession>
<reference evidence="2 3" key="1">
    <citation type="journal article" date="2019" name="Commun. Biol.">
        <title>The bagworm genome reveals a unique fibroin gene that provides high tensile strength.</title>
        <authorList>
            <person name="Kono N."/>
            <person name="Nakamura H."/>
            <person name="Ohtoshi R."/>
            <person name="Tomita M."/>
            <person name="Numata K."/>
            <person name="Arakawa K."/>
        </authorList>
    </citation>
    <scope>NUCLEOTIDE SEQUENCE [LARGE SCALE GENOMIC DNA]</scope>
</reference>
<proteinExistence type="predicted"/>
<evidence type="ECO:0000256" key="1">
    <source>
        <dbReference type="SAM" id="MobiDB-lite"/>
    </source>
</evidence>
<gene>
    <name evidence="2" type="ORF">EVAR_98564_1</name>
</gene>